<accession>A0A4P9W158</accession>
<dbReference type="Gene3D" id="3.80.10.10">
    <property type="entry name" value="Ribonuclease Inhibitor"/>
    <property type="match status" value="1"/>
</dbReference>
<protein>
    <submittedName>
        <fullName evidence="1">Uncharacterized protein</fullName>
    </submittedName>
</protein>
<evidence type="ECO:0000313" key="2">
    <source>
        <dbReference type="Proteomes" id="UP000269721"/>
    </source>
</evidence>
<dbReference type="EMBL" id="KZ999434">
    <property type="protein sequence ID" value="RKO85075.1"/>
    <property type="molecule type" value="Genomic_DNA"/>
</dbReference>
<dbReference type="Proteomes" id="UP000269721">
    <property type="component" value="Unassembled WGS sequence"/>
</dbReference>
<name>A0A4P9W158_9FUNG</name>
<evidence type="ECO:0000313" key="1">
    <source>
        <dbReference type="EMBL" id="RKO85075.1"/>
    </source>
</evidence>
<dbReference type="AlphaFoldDB" id="A0A4P9W158"/>
<dbReference type="InterPro" id="IPR032675">
    <property type="entry name" value="LRR_dom_sf"/>
</dbReference>
<keyword evidence="2" id="KW-1185">Reference proteome</keyword>
<reference evidence="2" key="1">
    <citation type="journal article" date="2018" name="Nat. Microbiol.">
        <title>Leveraging single-cell genomics to expand the fungal tree of life.</title>
        <authorList>
            <person name="Ahrendt S.R."/>
            <person name="Quandt C.A."/>
            <person name="Ciobanu D."/>
            <person name="Clum A."/>
            <person name="Salamov A."/>
            <person name="Andreopoulos B."/>
            <person name="Cheng J.F."/>
            <person name="Woyke T."/>
            <person name="Pelin A."/>
            <person name="Henrissat B."/>
            <person name="Reynolds N.K."/>
            <person name="Benny G.L."/>
            <person name="Smith M.E."/>
            <person name="James T.Y."/>
            <person name="Grigoriev I.V."/>
        </authorList>
    </citation>
    <scope>NUCLEOTIDE SEQUENCE [LARGE SCALE GENOMIC DNA]</scope>
</reference>
<sequence length="450" mass="47888">MSSIKRPPPPTKVFATFSKACTHIATAMVESLPTRDDIEAASRSIEHLLPLSAGVARGVIAEEAALKTTRDILRTLQAENDNAATGIEGETRYKILKARAVPCGRGRSIARGGPLTSEFLPTANSISISDSRPTNLSLSALVLSTSTSRLPVVAATVPIDTCEWSSAGSTLPAAFSVEDISIHNPGRLIWLSNRVNREGHLVLGPSAPSYIRRLRMGVEPDLKTNLNEPIDHDAVISISRKGRDLRCLVIVANFGPIKLSALGSFFVHCPNIVALKFWGKINNIEELAPMPVEGLNLLSAGGVGRALQDAIGRLKAISLGISNADTPADAVSALFTAVRTATSGVLEEWEIHPSAAAITHIATTATTLATLLIGRDIGDSHLPRQFNNYHGRSVLSLTRSNPHITELDLRKTLVTDAVLKLLAAPGCTPLSALALDGRTGITSRALLFYL</sequence>
<organism evidence="1 2">
    <name type="scientific">Blyttiomyces helicus</name>
    <dbReference type="NCBI Taxonomy" id="388810"/>
    <lineage>
        <taxon>Eukaryota</taxon>
        <taxon>Fungi</taxon>
        <taxon>Fungi incertae sedis</taxon>
        <taxon>Chytridiomycota</taxon>
        <taxon>Chytridiomycota incertae sedis</taxon>
        <taxon>Chytridiomycetes</taxon>
        <taxon>Chytridiomycetes incertae sedis</taxon>
        <taxon>Blyttiomyces</taxon>
    </lineage>
</organism>
<proteinExistence type="predicted"/>
<gene>
    <name evidence="1" type="ORF">BDK51DRAFT_48375</name>
</gene>